<proteinExistence type="predicted"/>
<gene>
    <name evidence="3" type="ORF">HLH36_17730</name>
</gene>
<dbReference type="PANTHER" id="PTHR32347:SF23">
    <property type="entry name" value="BLL5650 PROTEIN"/>
    <property type="match status" value="1"/>
</dbReference>
<accession>A0A7W4P012</accession>
<dbReference type="AlphaFoldDB" id="A0A7W4P012"/>
<keyword evidence="4" id="KW-1185">Reference proteome</keyword>
<dbReference type="Proteomes" id="UP000559860">
    <property type="component" value="Unassembled WGS sequence"/>
</dbReference>
<organism evidence="3 4">
    <name type="scientific">Gluconacetobacter aggeris</name>
    <dbReference type="NCBI Taxonomy" id="1286186"/>
    <lineage>
        <taxon>Bacteria</taxon>
        <taxon>Pseudomonadati</taxon>
        <taxon>Pseudomonadota</taxon>
        <taxon>Alphaproteobacteria</taxon>
        <taxon>Acetobacterales</taxon>
        <taxon>Acetobacteraceae</taxon>
        <taxon>Gluconacetobacter</taxon>
    </lineage>
</organism>
<sequence length="455" mass="49688">MSHAPPREGAGRDVRQADLLLFSGILELCERIRACPRDELDFVLVNEMRELIPYQQAALYADATQAVTAVSGVAVFERSAPYVRWIGSVFAAVMRQEGHAGEGSAAGGVRPLAAADLPDDIGAAWENWLGSHALLVQLASRHGPVGGWLLARAEPWTAREARLLALVGGAYAEARQLADLPHRPPARHRARRWVLGAGALVAAIALYPVQSWVLAPAEVVAADPAYIRAPFAGIVRQIDAPPNGPVQAGVVVVELERAQLESQYQVASKAWQVARTEYDEAVQAGMSDQKARAQAEQLRGRIDEEEAQMRYQDDLLRKASIPAPMTGLALYNDPSEWIGRPVEAGERILMVAPALSRRVEIRLPVTEIGHFDLGSAVRFFDNVRPDRPHAGRLVFASYGSSATPAGILAYTLRADMGQDMRLGLKGTARIYGPRHVLILWALRKPLSVIRQWLSF</sequence>
<evidence type="ECO:0000256" key="1">
    <source>
        <dbReference type="ARBA" id="ARBA00004196"/>
    </source>
</evidence>
<dbReference type="GO" id="GO:0030313">
    <property type="term" value="C:cell envelope"/>
    <property type="evidence" value="ECO:0007669"/>
    <property type="project" value="UniProtKB-SubCell"/>
</dbReference>
<reference evidence="3 4" key="1">
    <citation type="submission" date="2020-04" db="EMBL/GenBank/DDBJ databases">
        <title>Description of novel Gluconacetobacter.</title>
        <authorList>
            <person name="Sombolestani A."/>
        </authorList>
    </citation>
    <scope>NUCLEOTIDE SEQUENCE [LARGE SCALE GENOMIC DNA]</scope>
    <source>
        <strain evidence="3 4">LMG 27801</strain>
    </source>
</reference>
<evidence type="ECO:0000313" key="3">
    <source>
        <dbReference type="EMBL" id="MBB2170158.1"/>
    </source>
</evidence>
<dbReference type="SUPFAM" id="SSF111369">
    <property type="entry name" value="HlyD-like secretion proteins"/>
    <property type="match status" value="1"/>
</dbReference>
<protein>
    <submittedName>
        <fullName evidence="3">HlyD family secretion protein</fullName>
    </submittedName>
</protein>
<name>A0A7W4P012_9PROT</name>
<dbReference type="PANTHER" id="PTHR32347">
    <property type="entry name" value="EFFLUX SYSTEM COMPONENT YKNX-RELATED"/>
    <property type="match status" value="1"/>
</dbReference>
<evidence type="ECO:0000313" key="4">
    <source>
        <dbReference type="Proteomes" id="UP000559860"/>
    </source>
</evidence>
<dbReference type="RefSeq" id="WP_182987604.1">
    <property type="nucleotide sequence ID" value="NZ_JABEQD010000017.1"/>
</dbReference>
<comment type="subcellular location">
    <subcellularLocation>
        <location evidence="1">Cell envelope</location>
    </subcellularLocation>
</comment>
<keyword evidence="2" id="KW-0175">Coiled coil</keyword>
<comment type="caution">
    <text evidence="3">The sequence shown here is derived from an EMBL/GenBank/DDBJ whole genome shotgun (WGS) entry which is preliminary data.</text>
</comment>
<evidence type="ECO:0000256" key="2">
    <source>
        <dbReference type="ARBA" id="ARBA00023054"/>
    </source>
</evidence>
<dbReference type="EMBL" id="JABEQD010000017">
    <property type="protein sequence ID" value="MBB2170158.1"/>
    <property type="molecule type" value="Genomic_DNA"/>
</dbReference>
<dbReference type="InterPro" id="IPR050465">
    <property type="entry name" value="UPF0194_transport"/>
</dbReference>